<keyword evidence="2" id="KW-1185">Reference proteome</keyword>
<evidence type="ECO:0000313" key="2">
    <source>
        <dbReference type="Proteomes" id="UP001371305"/>
    </source>
</evidence>
<name>A0ABU9ART8_9BACT</name>
<protein>
    <submittedName>
        <fullName evidence="1">Uncharacterized protein</fullName>
    </submittedName>
</protein>
<gene>
    <name evidence="1" type="ORF">WKV53_07090</name>
</gene>
<comment type="caution">
    <text evidence="1">The sequence shown here is derived from an EMBL/GenBank/DDBJ whole genome shotgun (WGS) entry which is preliminary data.</text>
</comment>
<dbReference type="Proteomes" id="UP001371305">
    <property type="component" value="Unassembled WGS sequence"/>
</dbReference>
<accession>A0ABU9ART8</accession>
<dbReference type="EMBL" id="JBBUKT010000002">
    <property type="protein sequence ID" value="MEK7950253.1"/>
    <property type="molecule type" value="Genomic_DNA"/>
</dbReference>
<sequence length="241" mass="26812">MKRLFLGLALLGPAHAESEAGNGPVTTSADDKDRLPIGIEVVTGYRTDYVHRGFQLAGSLIDIQAQAEIALSNEWLLDIGGYYGTATGDGDFSEAAAFFDFRYETEKWTAAFGTTWRDYQDSFFEDGFDLEPSFTWHLTKDWDIGTGIAYDTGNGGWYGHLEAAWSHPTSENSFVSTKAGTSWTEDYYGTNGWHDLYAQAGWTYAFNRTVSVTPFVGTSIPMDSSPERNRLFGGVWFEVNF</sequence>
<reference evidence="1 2" key="1">
    <citation type="submission" date="2024-04" db="EMBL/GenBank/DDBJ databases">
        <title>Luteolibacter sp. isolated from soil.</title>
        <authorList>
            <person name="An J."/>
        </authorList>
    </citation>
    <scope>NUCLEOTIDE SEQUENCE [LARGE SCALE GENOMIC DNA]</scope>
    <source>
        <strain evidence="1 2">Y139</strain>
    </source>
</reference>
<proteinExistence type="predicted"/>
<dbReference type="RefSeq" id="WP_341403709.1">
    <property type="nucleotide sequence ID" value="NZ_JBBUKT010000002.1"/>
</dbReference>
<evidence type="ECO:0000313" key="1">
    <source>
        <dbReference type="EMBL" id="MEK7950253.1"/>
    </source>
</evidence>
<organism evidence="1 2">
    <name type="scientific">Luteolibacter soli</name>
    <dbReference type="NCBI Taxonomy" id="3135280"/>
    <lineage>
        <taxon>Bacteria</taxon>
        <taxon>Pseudomonadati</taxon>
        <taxon>Verrucomicrobiota</taxon>
        <taxon>Verrucomicrobiia</taxon>
        <taxon>Verrucomicrobiales</taxon>
        <taxon>Verrucomicrobiaceae</taxon>
        <taxon>Luteolibacter</taxon>
    </lineage>
</organism>